<dbReference type="EMBL" id="QEKO01000001">
    <property type="protein sequence ID" value="PVY68497.1"/>
    <property type="molecule type" value="Genomic_DNA"/>
</dbReference>
<evidence type="ECO:0000313" key="8">
    <source>
        <dbReference type="Proteomes" id="UP000246145"/>
    </source>
</evidence>
<keyword evidence="8" id="KW-1185">Reference proteome</keyword>
<keyword evidence="5" id="KW-0411">Iron-sulfur</keyword>
<comment type="caution">
    <text evidence="7">The sequence shown here is derived from an EMBL/GenBank/DDBJ whole genome shotgun (WGS) entry which is preliminary data.</text>
</comment>
<dbReference type="InterPro" id="IPR044043">
    <property type="entry name" value="VanA_C_cat"/>
</dbReference>
<keyword evidence="7" id="KW-0223">Dioxygenase</keyword>
<keyword evidence="3" id="KW-0560">Oxidoreductase</keyword>
<keyword evidence="1" id="KW-0001">2Fe-2S</keyword>
<protein>
    <submittedName>
        <fullName evidence="7">Phenylpropionate dioxygenase-like ring-hydroxylating dioxygenase large terminal subunit</fullName>
    </submittedName>
</protein>
<dbReference type="GO" id="GO:0046872">
    <property type="term" value="F:metal ion binding"/>
    <property type="evidence" value="ECO:0007669"/>
    <property type="project" value="UniProtKB-KW"/>
</dbReference>
<dbReference type="SUPFAM" id="SSF55961">
    <property type="entry name" value="Bet v1-like"/>
    <property type="match status" value="1"/>
</dbReference>
<dbReference type="SUPFAM" id="SSF50022">
    <property type="entry name" value="ISP domain"/>
    <property type="match status" value="1"/>
</dbReference>
<evidence type="ECO:0000256" key="4">
    <source>
        <dbReference type="ARBA" id="ARBA00023004"/>
    </source>
</evidence>
<feature type="domain" description="Rieske" evidence="6">
    <location>
        <begin position="37"/>
        <end position="140"/>
    </location>
</feature>
<name>A0A2U1CRG8_9BURK</name>
<dbReference type="Gene3D" id="3.90.380.10">
    <property type="entry name" value="Naphthalene 1,2-dioxygenase Alpha Subunit, Chain A, domain 1"/>
    <property type="match status" value="1"/>
</dbReference>
<dbReference type="PROSITE" id="PS51296">
    <property type="entry name" value="RIESKE"/>
    <property type="match status" value="1"/>
</dbReference>
<gene>
    <name evidence="7" type="ORF">C7440_0899</name>
</gene>
<dbReference type="STRING" id="1231391.GCA_000308195_03456"/>
<dbReference type="CDD" id="cd03469">
    <property type="entry name" value="Rieske_RO_Alpha_N"/>
    <property type="match status" value="1"/>
</dbReference>
<dbReference type="PANTHER" id="PTHR21266">
    <property type="entry name" value="IRON-SULFUR DOMAIN CONTAINING PROTEIN"/>
    <property type="match status" value="1"/>
</dbReference>
<proteinExistence type="predicted"/>
<dbReference type="InterPro" id="IPR017941">
    <property type="entry name" value="Rieske_2Fe-2S"/>
</dbReference>
<dbReference type="Proteomes" id="UP000246145">
    <property type="component" value="Unassembled WGS sequence"/>
</dbReference>
<evidence type="ECO:0000256" key="3">
    <source>
        <dbReference type="ARBA" id="ARBA00023002"/>
    </source>
</evidence>
<evidence type="ECO:0000256" key="5">
    <source>
        <dbReference type="ARBA" id="ARBA00023014"/>
    </source>
</evidence>
<sequence length="364" mass="41520">MSRGFHPQTITTRHELMNNDISRRSAELVETGLRNFWYPVVPSYMLGATPIGITRLSEEIVLWRARDGKVHAIEDRCPHRGARLSLGWNLNDRVACWYHGVEVDGHGVVADVPAVNSCALKGRACLKSFPAVEANGAIFLWFGDGDGTPAVPLDLPEEMISDEYSGFLCMQNWKCNHRYAIDNVMDLMHGRYLHASSHSMAEGDKRAEMEIRLTETGLMFEKKNQRGVNFDWVEFGMTSAIWLRLAVPYQKKHGGGEFIIVGFVTPVDEHHCQVYFWRIKKASGLDRDIWRFLYRNRLEGLHWDVLEQDRLVLETMTADARSKENLYQHDVGLVRVRRIMERIASEQAGRSAAPPKTQPAVTLQ</sequence>
<dbReference type="InterPro" id="IPR036922">
    <property type="entry name" value="Rieske_2Fe-2S_sf"/>
</dbReference>
<dbReference type="PANTHER" id="PTHR21266:SF60">
    <property type="entry name" value="3-KETOSTEROID-9-ALPHA-MONOOXYGENASE, OXYGENASE COMPONENT"/>
    <property type="match status" value="1"/>
</dbReference>
<dbReference type="GO" id="GO:0051213">
    <property type="term" value="F:dioxygenase activity"/>
    <property type="evidence" value="ECO:0007669"/>
    <property type="project" value="UniProtKB-KW"/>
</dbReference>
<dbReference type="InterPro" id="IPR050584">
    <property type="entry name" value="Cholesterol_7-desaturase"/>
</dbReference>
<evidence type="ECO:0000259" key="6">
    <source>
        <dbReference type="PROSITE" id="PS51296"/>
    </source>
</evidence>
<evidence type="ECO:0000256" key="2">
    <source>
        <dbReference type="ARBA" id="ARBA00022723"/>
    </source>
</evidence>
<dbReference type="GO" id="GO:0051537">
    <property type="term" value="F:2 iron, 2 sulfur cluster binding"/>
    <property type="evidence" value="ECO:0007669"/>
    <property type="project" value="UniProtKB-KW"/>
</dbReference>
<organism evidence="7 8">
    <name type="scientific">Pusillimonas noertemannii</name>
    <dbReference type="NCBI Taxonomy" id="305977"/>
    <lineage>
        <taxon>Bacteria</taxon>
        <taxon>Pseudomonadati</taxon>
        <taxon>Pseudomonadota</taxon>
        <taxon>Betaproteobacteria</taxon>
        <taxon>Burkholderiales</taxon>
        <taxon>Alcaligenaceae</taxon>
        <taxon>Pusillimonas</taxon>
    </lineage>
</organism>
<dbReference type="AlphaFoldDB" id="A0A2U1CRG8"/>
<dbReference type="Gene3D" id="2.102.10.10">
    <property type="entry name" value="Rieske [2Fe-2S] iron-sulphur domain"/>
    <property type="match status" value="1"/>
</dbReference>
<dbReference type="Pfam" id="PF00355">
    <property type="entry name" value="Rieske"/>
    <property type="match status" value="1"/>
</dbReference>
<reference evidence="7 8" key="1">
    <citation type="submission" date="2018-04" db="EMBL/GenBank/DDBJ databases">
        <title>Genomic Encyclopedia of Type Strains, Phase IV (KMG-IV): sequencing the most valuable type-strain genomes for metagenomic binning, comparative biology and taxonomic classification.</title>
        <authorList>
            <person name="Goeker M."/>
        </authorList>
    </citation>
    <scope>NUCLEOTIDE SEQUENCE [LARGE SCALE GENOMIC DNA]</scope>
    <source>
        <strain evidence="7 8">DSM 10065</strain>
    </source>
</reference>
<evidence type="ECO:0000313" key="7">
    <source>
        <dbReference type="EMBL" id="PVY68497.1"/>
    </source>
</evidence>
<accession>A0A2U1CRG8</accession>
<dbReference type="Pfam" id="PF19112">
    <property type="entry name" value="VanA_C"/>
    <property type="match status" value="1"/>
</dbReference>
<keyword evidence="4" id="KW-0408">Iron</keyword>
<keyword evidence="2" id="KW-0479">Metal-binding</keyword>
<evidence type="ECO:0000256" key="1">
    <source>
        <dbReference type="ARBA" id="ARBA00022714"/>
    </source>
</evidence>